<protein>
    <recommendedName>
        <fullName evidence="1">Polysaccharide biosynthesis domain-containing protein</fullName>
    </recommendedName>
</protein>
<dbReference type="PANTHER" id="PTHR13410">
    <property type="entry name" value="PROTEIN PBDC1"/>
    <property type="match status" value="1"/>
</dbReference>
<feature type="domain" description="Polysaccharide biosynthesis" evidence="1">
    <location>
        <begin position="33"/>
        <end position="157"/>
    </location>
</feature>
<name>A0A6A4J5U0_APOLU</name>
<dbReference type="Proteomes" id="UP000466442">
    <property type="component" value="Unassembled WGS sequence"/>
</dbReference>
<dbReference type="InterPro" id="IPR008476">
    <property type="entry name" value="PBDC1_metazoa/fungi"/>
</dbReference>
<dbReference type="InterPro" id="IPR021148">
    <property type="entry name" value="Polysacc_synth_dom"/>
</dbReference>
<dbReference type="InterPro" id="IPR023139">
    <property type="entry name" value="PBDC1-like_dom_sf"/>
</dbReference>
<sequence length="169" mass="19518">MANISQELGVSEVLAAQSTLSRPAEEFVNDPSIEAQWAMKAFEHSEVYFNILCSVDPKVLRLTKYDDSIYTTFREDFPDLDVKLIDEDEMKSVEGKQKWRAFCEKFKETVEDYSFGTLLRANVDGDYSEKNSILTTRIQFLAIEIARNREGHNNEIRTRYKPTKKTGSK</sequence>
<keyword evidence="3" id="KW-1185">Reference proteome</keyword>
<proteinExistence type="predicted"/>
<evidence type="ECO:0000259" key="1">
    <source>
        <dbReference type="Pfam" id="PF04669"/>
    </source>
</evidence>
<dbReference type="Gene3D" id="1.10.3560.10">
    <property type="entry name" value="yst0336 like domain"/>
    <property type="match status" value="1"/>
</dbReference>
<reference evidence="2" key="1">
    <citation type="journal article" date="2021" name="Mol. Ecol. Resour.">
        <title>Apolygus lucorum genome provides insights into omnivorousness and mesophyll feeding.</title>
        <authorList>
            <person name="Liu Y."/>
            <person name="Liu H."/>
            <person name="Wang H."/>
            <person name="Huang T."/>
            <person name="Liu B."/>
            <person name="Yang B."/>
            <person name="Yin L."/>
            <person name="Li B."/>
            <person name="Zhang Y."/>
            <person name="Zhang S."/>
            <person name="Jiang F."/>
            <person name="Zhang X."/>
            <person name="Ren Y."/>
            <person name="Wang B."/>
            <person name="Wang S."/>
            <person name="Lu Y."/>
            <person name="Wu K."/>
            <person name="Fan W."/>
            <person name="Wang G."/>
        </authorList>
    </citation>
    <scope>NUCLEOTIDE SEQUENCE</scope>
    <source>
        <strain evidence="2">12Hb</strain>
    </source>
</reference>
<evidence type="ECO:0000313" key="2">
    <source>
        <dbReference type="EMBL" id="KAF6198837.1"/>
    </source>
</evidence>
<dbReference type="GO" id="GO:0005737">
    <property type="term" value="C:cytoplasm"/>
    <property type="evidence" value="ECO:0007669"/>
    <property type="project" value="TreeGrafter"/>
</dbReference>
<dbReference type="AlphaFoldDB" id="A0A6A4J5U0"/>
<accession>A0A6A4J5U0</accession>
<organism evidence="2 3">
    <name type="scientific">Apolygus lucorum</name>
    <name type="common">Small green plant bug</name>
    <name type="synonym">Lygocoris lucorum</name>
    <dbReference type="NCBI Taxonomy" id="248454"/>
    <lineage>
        <taxon>Eukaryota</taxon>
        <taxon>Metazoa</taxon>
        <taxon>Ecdysozoa</taxon>
        <taxon>Arthropoda</taxon>
        <taxon>Hexapoda</taxon>
        <taxon>Insecta</taxon>
        <taxon>Pterygota</taxon>
        <taxon>Neoptera</taxon>
        <taxon>Paraneoptera</taxon>
        <taxon>Hemiptera</taxon>
        <taxon>Heteroptera</taxon>
        <taxon>Panheteroptera</taxon>
        <taxon>Cimicomorpha</taxon>
        <taxon>Miridae</taxon>
        <taxon>Mirini</taxon>
        <taxon>Apolygus</taxon>
    </lineage>
</organism>
<dbReference type="Pfam" id="PF04669">
    <property type="entry name" value="PBDC1"/>
    <property type="match status" value="1"/>
</dbReference>
<dbReference type="PANTHER" id="PTHR13410:SF9">
    <property type="entry name" value="PROTEIN PBDC1"/>
    <property type="match status" value="1"/>
</dbReference>
<dbReference type="EMBL" id="WIXP02000015">
    <property type="protein sequence ID" value="KAF6198837.1"/>
    <property type="molecule type" value="Genomic_DNA"/>
</dbReference>
<gene>
    <name evidence="2" type="ORF">GE061_006860</name>
</gene>
<comment type="caution">
    <text evidence="2">The sequence shown here is derived from an EMBL/GenBank/DDBJ whole genome shotgun (WGS) entry which is preliminary data.</text>
</comment>
<evidence type="ECO:0000313" key="3">
    <source>
        <dbReference type="Proteomes" id="UP000466442"/>
    </source>
</evidence>
<dbReference type="OrthoDB" id="10248897at2759"/>